<keyword evidence="1" id="KW-1133">Transmembrane helix</keyword>
<dbReference type="Proteomes" id="UP000594592">
    <property type="component" value="Chromosome"/>
</dbReference>
<dbReference type="EMBL" id="CP064820">
    <property type="protein sequence ID" value="QPG07944.1"/>
    <property type="molecule type" value="Genomic_DNA"/>
</dbReference>
<reference evidence="2 3" key="1">
    <citation type="submission" date="2020-11" db="EMBL/GenBank/DDBJ databases">
        <title>Whole Genome sequence of MDR strain of Klebsiella pneumoniae K219 isolated from sputum.</title>
        <authorList>
            <person name="Aditi B.P."/>
            <person name="Mahalakshmi K."/>
            <person name="Naveen Kumar V."/>
        </authorList>
    </citation>
    <scope>NUCLEOTIDE SEQUENCE [LARGE SCALE GENOMIC DNA]</scope>
    <source>
        <strain evidence="2 3">K219</strain>
    </source>
</reference>
<gene>
    <name evidence="2" type="ORF">IUJ34_23105</name>
</gene>
<proteinExistence type="predicted"/>
<evidence type="ECO:0000313" key="2">
    <source>
        <dbReference type="EMBL" id="QPG07944.1"/>
    </source>
</evidence>
<dbReference type="AlphaFoldDB" id="A0A7S9E1N9"/>
<keyword evidence="1" id="KW-0472">Membrane</keyword>
<feature type="transmembrane region" description="Helical" evidence="1">
    <location>
        <begin position="16"/>
        <end position="34"/>
    </location>
</feature>
<protein>
    <submittedName>
        <fullName evidence="2">Uncharacterized protein</fullName>
    </submittedName>
</protein>
<organism evidence="2 3">
    <name type="scientific">Klebsiella pneumoniae subsp. pneumoniae</name>
    <dbReference type="NCBI Taxonomy" id="72407"/>
    <lineage>
        <taxon>Bacteria</taxon>
        <taxon>Pseudomonadati</taxon>
        <taxon>Pseudomonadota</taxon>
        <taxon>Gammaproteobacteria</taxon>
        <taxon>Enterobacterales</taxon>
        <taxon>Enterobacteriaceae</taxon>
        <taxon>Klebsiella/Raoultella group</taxon>
        <taxon>Klebsiella</taxon>
        <taxon>Klebsiella pneumoniae complex</taxon>
    </lineage>
</organism>
<keyword evidence="1" id="KW-0812">Transmembrane</keyword>
<name>A0A7S9E1N9_KLEPN</name>
<accession>A0A7S9E1N9</accession>
<evidence type="ECO:0000313" key="3">
    <source>
        <dbReference type="Proteomes" id="UP000594592"/>
    </source>
</evidence>
<sequence>MFLGAVCRCAARSPRLAGMLMVIVAALVVCWRIRIKEADGLSLFKIKISAWSMPLLKSIFKLFLSFM</sequence>
<evidence type="ECO:0000256" key="1">
    <source>
        <dbReference type="SAM" id="Phobius"/>
    </source>
</evidence>